<dbReference type="EMBL" id="JAHXDN010000001">
    <property type="protein sequence ID" value="MBW4707022.1"/>
    <property type="molecule type" value="Genomic_DNA"/>
</dbReference>
<dbReference type="PANTHER" id="PTHR10088:SF4">
    <property type="entry name" value="GLUCOKINASE REGULATORY PROTEIN"/>
    <property type="match status" value="1"/>
</dbReference>
<dbReference type="Proteomes" id="UP001138661">
    <property type="component" value="Unassembled WGS sequence"/>
</dbReference>
<evidence type="ECO:0000313" key="4">
    <source>
        <dbReference type="Proteomes" id="UP001138661"/>
    </source>
</evidence>
<dbReference type="CDD" id="cd05007">
    <property type="entry name" value="SIS_Etherase"/>
    <property type="match status" value="1"/>
</dbReference>
<feature type="domain" description="SIS" evidence="2">
    <location>
        <begin position="52"/>
        <end position="213"/>
    </location>
</feature>
<dbReference type="Pfam" id="PF01380">
    <property type="entry name" value="SIS"/>
    <property type="match status" value="1"/>
</dbReference>
<comment type="caution">
    <text evidence="3">The sequence shown here is derived from an EMBL/GenBank/DDBJ whole genome shotgun (WGS) entry which is preliminary data.</text>
</comment>
<keyword evidence="4" id="KW-1185">Reference proteome</keyword>
<dbReference type="NCBIfam" id="NF003915">
    <property type="entry name" value="PRK05441.1"/>
    <property type="match status" value="1"/>
</dbReference>
<proteinExistence type="predicted"/>
<dbReference type="GO" id="GO:0009254">
    <property type="term" value="P:peptidoglycan turnover"/>
    <property type="evidence" value="ECO:0007669"/>
    <property type="project" value="TreeGrafter"/>
</dbReference>
<dbReference type="GO" id="GO:0097367">
    <property type="term" value="F:carbohydrate derivative binding"/>
    <property type="evidence" value="ECO:0007669"/>
    <property type="project" value="InterPro"/>
</dbReference>
<dbReference type="InterPro" id="IPR005488">
    <property type="entry name" value="Etherase_MurQ"/>
</dbReference>
<dbReference type="InterPro" id="IPR001347">
    <property type="entry name" value="SIS_dom"/>
</dbReference>
<dbReference type="PANTHER" id="PTHR10088">
    <property type="entry name" value="GLUCOKINASE REGULATORY PROTEIN"/>
    <property type="match status" value="1"/>
</dbReference>
<evidence type="ECO:0000313" key="3">
    <source>
        <dbReference type="EMBL" id="MBW4707022.1"/>
    </source>
</evidence>
<dbReference type="InterPro" id="IPR040190">
    <property type="entry name" value="MURQ/GCKR"/>
</dbReference>
<dbReference type="RefSeq" id="WP_219499422.1">
    <property type="nucleotide sequence ID" value="NZ_JAHXDN010000001.1"/>
</dbReference>
<evidence type="ECO:0000259" key="2">
    <source>
        <dbReference type="PROSITE" id="PS51464"/>
    </source>
</evidence>
<sequence>MPSPTTESLPNHEAVDTLPAPGAASFMLDSQLAALASVRDAISDIVRAAEVMADAIRSGNRLIYAAAGSSGLMALADACEIPGTFGVPSRAIRIHMAGGIPSDGHMPGATEDDEDSALRVAGDVQTGDAVILLSASGTTPYALAVARSARAKGGTVIGIANNPGSKLLDMADISICLATPAEVIAGSTRLGAGTAQKAALNMVSSLMGIMLGHVHDGQMVNVVADNAKLVKRAAGMVARISNVSGADAEGALHHTRGDIKAAILVARGCTPEAAKELLKTHDGQLKRCLQSLTTT</sequence>
<dbReference type="AlphaFoldDB" id="A0A9X1K1Z0"/>
<gene>
    <name evidence="3" type="ORF">KX928_04390</name>
</gene>
<protein>
    <submittedName>
        <fullName evidence="3">N-acetylmuramic acid 6-phosphate etherase</fullName>
    </submittedName>
</protein>
<organism evidence="3 4">
    <name type="scientific">Roseobacter insulae</name>
    <dbReference type="NCBI Taxonomy" id="2859783"/>
    <lineage>
        <taxon>Bacteria</taxon>
        <taxon>Pseudomonadati</taxon>
        <taxon>Pseudomonadota</taxon>
        <taxon>Alphaproteobacteria</taxon>
        <taxon>Rhodobacterales</taxon>
        <taxon>Roseobacteraceae</taxon>
        <taxon>Roseobacter</taxon>
    </lineage>
</organism>
<dbReference type="PROSITE" id="PS51464">
    <property type="entry name" value="SIS"/>
    <property type="match status" value="1"/>
</dbReference>
<dbReference type="GO" id="GO:0046348">
    <property type="term" value="P:amino sugar catabolic process"/>
    <property type="evidence" value="ECO:0007669"/>
    <property type="project" value="InterPro"/>
</dbReference>
<name>A0A9X1K1Z0_9RHOB</name>
<accession>A0A9X1K1Z0</accession>
<evidence type="ECO:0000256" key="1">
    <source>
        <dbReference type="ARBA" id="ARBA00023239"/>
    </source>
</evidence>
<dbReference type="GO" id="GO:0016835">
    <property type="term" value="F:carbon-oxygen lyase activity"/>
    <property type="evidence" value="ECO:0007669"/>
    <property type="project" value="InterPro"/>
</dbReference>
<reference evidence="3" key="1">
    <citation type="submission" date="2021-07" db="EMBL/GenBank/DDBJ databases">
        <title>Roseobacter insulae sp. nov., isolated from a tidal flat.</title>
        <authorList>
            <person name="Park S."/>
            <person name="Yoon J.-H."/>
        </authorList>
    </citation>
    <scope>NUCLEOTIDE SEQUENCE</scope>
    <source>
        <strain evidence="3">YSTF-M11</strain>
    </source>
</reference>
<dbReference type="GO" id="GO:0016803">
    <property type="term" value="F:ether hydrolase activity"/>
    <property type="evidence" value="ECO:0007669"/>
    <property type="project" value="TreeGrafter"/>
</dbReference>
<keyword evidence="1" id="KW-0456">Lyase</keyword>